<proteinExistence type="predicted"/>
<reference evidence="1" key="2">
    <citation type="submission" date="2021-08" db="EMBL/GenBank/DDBJ databases">
        <authorList>
            <person name="Tani A."/>
            <person name="Ola A."/>
            <person name="Ogura Y."/>
            <person name="Katsura K."/>
            <person name="Hayashi T."/>
        </authorList>
    </citation>
    <scope>NUCLEOTIDE SEQUENCE</scope>
    <source>
        <strain evidence="1">JCM 32048</strain>
    </source>
</reference>
<sequence>MNRFTKDAMRDELRSILTCQADHILITANYEAAESFIGFGVGLSASYESMKDTSFMTNEHNEVDLSRFHISGLLDEAYDFAWTPSLFDSLEESDIRKLIAFMNGIPRLGLYGELHSFVGDNGLCQTVVDTAYARWKIEMDRTGTFTARELALLANMSEGAVRNAMSDKSAAGLRVVTGVKPAQVDWADAHPWLLARRGFVPTPTRPGQDGVLKERLAAVRTTKELGQLIYVINNILDDEHKHNFEEGSFSTGSSEFEVDRSSGGLPALGWPQDDYDAWINGTYEFDARKATELAKALDLDGPTFAAKALEASLRRDAETEGDRS</sequence>
<name>A0AA37M7M0_9HYPH</name>
<dbReference type="RefSeq" id="WP_238193368.1">
    <property type="nucleotide sequence ID" value="NZ_BPQJ01000058.1"/>
</dbReference>
<dbReference type="EMBL" id="BPQJ01000058">
    <property type="protein sequence ID" value="GJD66205.1"/>
    <property type="molecule type" value="Genomic_DNA"/>
</dbReference>
<organism evidence="1 2">
    <name type="scientific">Methylobacterium frigidaeris</name>
    <dbReference type="NCBI Taxonomy" id="2038277"/>
    <lineage>
        <taxon>Bacteria</taxon>
        <taxon>Pseudomonadati</taxon>
        <taxon>Pseudomonadota</taxon>
        <taxon>Alphaproteobacteria</taxon>
        <taxon>Hyphomicrobiales</taxon>
        <taxon>Methylobacteriaceae</taxon>
        <taxon>Methylobacterium</taxon>
    </lineage>
</organism>
<dbReference type="AlphaFoldDB" id="A0AA37M7M0"/>
<evidence type="ECO:0000313" key="1">
    <source>
        <dbReference type="EMBL" id="GJD66205.1"/>
    </source>
</evidence>
<keyword evidence="2" id="KW-1185">Reference proteome</keyword>
<comment type="caution">
    <text evidence="1">The sequence shown here is derived from an EMBL/GenBank/DDBJ whole genome shotgun (WGS) entry which is preliminary data.</text>
</comment>
<accession>A0AA37M7M0</accession>
<protein>
    <submittedName>
        <fullName evidence="1">Uncharacterized protein</fullName>
    </submittedName>
</protein>
<gene>
    <name evidence="1" type="ORF">MPEAHAMD_6402</name>
</gene>
<dbReference type="Proteomes" id="UP001055286">
    <property type="component" value="Unassembled WGS sequence"/>
</dbReference>
<evidence type="ECO:0000313" key="2">
    <source>
        <dbReference type="Proteomes" id="UP001055286"/>
    </source>
</evidence>
<reference evidence="1" key="1">
    <citation type="journal article" date="2016" name="Front. Microbiol.">
        <title>Genome Sequence of the Piezophilic, Mesophilic Sulfate-Reducing Bacterium Desulfovibrio indicus J2T.</title>
        <authorList>
            <person name="Cao J."/>
            <person name="Maignien L."/>
            <person name="Shao Z."/>
            <person name="Alain K."/>
            <person name="Jebbar M."/>
        </authorList>
    </citation>
    <scope>NUCLEOTIDE SEQUENCE</scope>
    <source>
        <strain evidence="1">JCM 32048</strain>
    </source>
</reference>